<feature type="transmembrane region" description="Helical" evidence="6">
    <location>
        <begin position="358"/>
        <end position="382"/>
    </location>
</feature>
<keyword evidence="5 6" id="KW-0472">Membrane</keyword>
<dbReference type="InterPro" id="IPR050814">
    <property type="entry name" value="Myo-inositol_Transporter"/>
</dbReference>
<feature type="domain" description="Major facilitator superfamily (MFS) profile" evidence="7">
    <location>
        <begin position="1"/>
        <end position="413"/>
    </location>
</feature>
<evidence type="ECO:0000256" key="1">
    <source>
        <dbReference type="ARBA" id="ARBA00004141"/>
    </source>
</evidence>
<dbReference type="InterPro" id="IPR036259">
    <property type="entry name" value="MFS_trans_sf"/>
</dbReference>
<dbReference type="Proteomes" id="UP000046393">
    <property type="component" value="Unplaced"/>
</dbReference>
<reference evidence="9" key="1">
    <citation type="submission" date="2017-02" db="UniProtKB">
        <authorList>
            <consortium name="WormBaseParasite"/>
        </authorList>
    </citation>
    <scope>IDENTIFICATION</scope>
</reference>
<feature type="transmembrane region" description="Helical" evidence="6">
    <location>
        <begin position="388"/>
        <end position="407"/>
    </location>
</feature>
<evidence type="ECO:0000313" key="8">
    <source>
        <dbReference type="Proteomes" id="UP000046393"/>
    </source>
</evidence>
<dbReference type="GO" id="GO:0016324">
    <property type="term" value="C:apical plasma membrane"/>
    <property type="evidence" value="ECO:0007669"/>
    <property type="project" value="TreeGrafter"/>
</dbReference>
<dbReference type="Pfam" id="PF00083">
    <property type="entry name" value="Sugar_tr"/>
    <property type="match status" value="2"/>
</dbReference>
<feature type="transmembrane region" description="Helical" evidence="6">
    <location>
        <begin position="322"/>
        <end position="346"/>
    </location>
</feature>
<dbReference type="PROSITE" id="PS50850">
    <property type="entry name" value="MFS"/>
    <property type="match status" value="1"/>
</dbReference>
<feature type="transmembrane region" description="Helical" evidence="6">
    <location>
        <begin position="209"/>
        <end position="232"/>
    </location>
</feature>
<accession>A0A0N5ACA5</accession>
<keyword evidence="4 6" id="KW-1133">Transmembrane helix</keyword>
<evidence type="ECO:0000259" key="7">
    <source>
        <dbReference type="PROSITE" id="PS50850"/>
    </source>
</evidence>
<dbReference type="PANTHER" id="PTHR48020:SF12">
    <property type="entry name" value="PROTON MYO-INOSITOL COTRANSPORTER"/>
    <property type="match status" value="1"/>
</dbReference>
<proteinExistence type="predicted"/>
<feature type="transmembrane region" description="Helical" evidence="6">
    <location>
        <begin position="181"/>
        <end position="202"/>
    </location>
</feature>
<dbReference type="InterPro" id="IPR020846">
    <property type="entry name" value="MFS_dom"/>
</dbReference>
<organism evidence="8 9">
    <name type="scientific">Syphacia muris</name>
    <dbReference type="NCBI Taxonomy" id="451379"/>
    <lineage>
        <taxon>Eukaryota</taxon>
        <taxon>Metazoa</taxon>
        <taxon>Ecdysozoa</taxon>
        <taxon>Nematoda</taxon>
        <taxon>Chromadorea</taxon>
        <taxon>Rhabditida</taxon>
        <taxon>Spirurina</taxon>
        <taxon>Oxyuridomorpha</taxon>
        <taxon>Oxyuroidea</taxon>
        <taxon>Oxyuridae</taxon>
        <taxon>Syphacia</taxon>
    </lineage>
</organism>
<dbReference type="SUPFAM" id="SSF103473">
    <property type="entry name" value="MFS general substrate transporter"/>
    <property type="match status" value="1"/>
</dbReference>
<keyword evidence="8" id="KW-1185">Reference proteome</keyword>
<dbReference type="InterPro" id="IPR005828">
    <property type="entry name" value="MFS_sugar_transport-like"/>
</dbReference>
<feature type="transmembrane region" description="Helical" evidence="6">
    <location>
        <begin position="25"/>
        <end position="44"/>
    </location>
</feature>
<dbReference type="WBParaSite" id="SMUV_0000178101-mRNA-1">
    <property type="protein sequence ID" value="SMUV_0000178101-mRNA-1"/>
    <property type="gene ID" value="SMUV_0000178101"/>
</dbReference>
<evidence type="ECO:0000256" key="2">
    <source>
        <dbReference type="ARBA" id="ARBA00022448"/>
    </source>
</evidence>
<keyword evidence="3 6" id="KW-0812">Transmembrane</keyword>
<evidence type="ECO:0000256" key="4">
    <source>
        <dbReference type="ARBA" id="ARBA00022989"/>
    </source>
</evidence>
<dbReference type="AlphaFoldDB" id="A0A0N5ACA5"/>
<dbReference type="GO" id="GO:0005366">
    <property type="term" value="F:myo-inositol:proton symporter activity"/>
    <property type="evidence" value="ECO:0007669"/>
    <property type="project" value="TreeGrafter"/>
</dbReference>
<sequence length="451" mass="50675">MTIPVYVSEVAPVNIRGQMLTGFQLMITFGLMASNIISGGFSYIEPVKIGWRLMFLFAALPAAVQFVGFLFLPESPRWLHEHGYQQKTKKVLNNIYNQDGDWIAYELNEIQESYKAELKAKQFLNGQTALSRIFDTPHVRRALLVGCLLQAFQQLAGINTIIYYTSSIIRSAGIMNSHNTIWISVIISGVNFASTLVPIWLIERIGRRLLLLISVAGVTLSLLAMGTAFLLINRVSGDVLELPSNFNATKLSLSCSKYRNCDFCATDEQCGFCTILDGDKKGYCLPNDPNNSSRSLIGPCSVNNNPQRYFYSSTYCSTKYTALPIIVMVFYLSFFAIGFAPLPWVLNAEFYPLWARSICCSITTCVNWIFNLIISLTFLTLTEAVTKYGTFFIYAAITCCSFVYFLFSVPETKGYTIEGVEVLFMDKKEKHDALVKMQIKESRNSKDNSVV</sequence>
<evidence type="ECO:0000256" key="5">
    <source>
        <dbReference type="ARBA" id="ARBA00023136"/>
    </source>
</evidence>
<dbReference type="Gene3D" id="1.20.1250.20">
    <property type="entry name" value="MFS general substrate transporter like domains"/>
    <property type="match status" value="2"/>
</dbReference>
<evidence type="ECO:0000256" key="6">
    <source>
        <dbReference type="SAM" id="Phobius"/>
    </source>
</evidence>
<protein>
    <submittedName>
        <fullName evidence="9">MFS domain-containing protein</fullName>
    </submittedName>
</protein>
<keyword evidence="2" id="KW-0813">Transport</keyword>
<comment type="subcellular location">
    <subcellularLocation>
        <location evidence="1">Membrane</location>
        <topology evidence="1">Multi-pass membrane protein</topology>
    </subcellularLocation>
</comment>
<dbReference type="PANTHER" id="PTHR48020">
    <property type="entry name" value="PROTON MYO-INOSITOL COTRANSPORTER"/>
    <property type="match status" value="1"/>
</dbReference>
<name>A0A0N5ACA5_9BILA</name>
<dbReference type="STRING" id="451379.A0A0N5ACA5"/>
<dbReference type="InterPro" id="IPR003663">
    <property type="entry name" value="Sugar/inositol_transpt"/>
</dbReference>
<evidence type="ECO:0000313" key="9">
    <source>
        <dbReference type="WBParaSite" id="SMUV_0000178101-mRNA-1"/>
    </source>
</evidence>
<feature type="transmembrane region" description="Helical" evidence="6">
    <location>
        <begin position="50"/>
        <end position="72"/>
    </location>
</feature>
<evidence type="ECO:0000256" key="3">
    <source>
        <dbReference type="ARBA" id="ARBA00022692"/>
    </source>
</evidence>
<dbReference type="PRINTS" id="PR00171">
    <property type="entry name" value="SUGRTRNSPORT"/>
</dbReference>